<evidence type="ECO:0000313" key="1">
    <source>
        <dbReference type="EMBL" id="MBA8809164.1"/>
    </source>
</evidence>
<protein>
    <submittedName>
        <fullName evidence="1">Formate hydrogenlyase regulatory protein HycA</fullName>
    </submittedName>
</protein>
<name>A0A7W3JAF9_9MICO</name>
<dbReference type="Proteomes" id="UP000540568">
    <property type="component" value="Unassembled WGS sequence"/>
</dbReference>
<organism evidence="1 2">
    <name type="scientific">Promicromonospora sukumoe</name>
    <dbReference type="NCBI Taxonomy" id="88382"/>
    <lineage>
        <taxon>Bacteria</taxon>
        <taxon>Bacillati</taxon>
        <taxon>Actinomycetota</taxon>
        <taxon>Actinomycetes</taxon>
        <taxon>Micrococcales</taxon>
        <taxon>Promicromonosporaceae</taxon>
        <taxon>Promicromonospora</taxon>
    </lineage>
</organism>
<dbReference type="EMBL" id="JACGWV010000001">
    <property type="protein sequence ID" value="MBA8809164.1"/>
    <property type="molecule type" value="Genomic_DNA"/>
</dbReference>
<dbReference type="GO" id="GO:0016829">
    <property type="term" value="F:lyase activity"/>
    <property type="evidence" value="ECO:0007669"/>
    <property type="project" value="UniProtKB-KW"/>
</dbReference>
<comment type="caution">
    <text evidence="1">The sequence shown here is derived from an EMBL/GenBank/DDBJ whole genome shotgun (WGS) entry which is preliminary data.</text>
</comment>
<evidence type="ECO:0000313" key="2">
    <source>
        <dbReference type="Proteomes" id="UP000540568"/>
    </source>
</evidence>
<dbReference type="RefSeq" id="WP_182617834.1">
    <property type="nucleotide sequence ID" value="NZ_BAAATF010000003.1"/>
</dbReference>
<proteinExistence type="predicted"/>
<keyword evidence="2" id="KW-1185">Reference proteome</keyword>
<accession>A0A7W3JAF9</accession>
<keyword evidence="1" id="KW-0456">Lyase</keyword>
<gene>
    <name evidence="1" type="ORF">FHX71_003106</name>
</gene>
<dbReference type="AlphaFoldDB" id="A0A7W3JAF9"/>
<sequence>MPVPDVIPIAHEPDYRTATIGRYDGGQFFASLTYAFRDGYNATWGDWRDHKLAFAVLHRFDDDGRHVESEILTGGTVREERDGVTVTPGLEEWLDDRLDALSGREFRSIAIRPFQTTHDGVLFGLVLERHGEGTGADDWAELYPDGLGFHEPWDGFYDT</sequence>
<reference evidence="1 2" key="1">
    <citation type="submission" date="2020-07" db="EMBL/GenBank/DDBJ databases">
        <title>Sequencing the genomes of 1000 actinobacteria strains.</title>
        <authorList>
            <person name="Klenk H.-P."/>
        </authorList>
    </citation>
    <scope>NUCLEOTIDE SEQUENCE [LARGE SCALE GENOMIC DNA]</scope>
    <source>
        <strain evidence="1 2">DSM 44121</strain>
    </source>
</reference>